<dbReference type="EMBL" id="LFYR01001024">
    <property type="protein sequence ID" value="KMZ65647.1"/>
    <property type="molecule type" value="Genomic_DNA"/>
</dbReference>
<sequence length="463" mass="51812">MDLSSSAPHSLVSRAKAALHSATEKAEKVINDIKSDLKNDHNRDQGENQPWKESEDAIAKQSGDGCVDDKSRISSTTQMELQHKSKYSRWNLTNLGKNKDKNQSNLTVDKEQICVEVEGLTSHLLHNDNENILQKQILAPEDEGDDSIISKMVGIPSAAVIKQLAAATESVKNWSSMRDLMTSTSTFSPFIERSGLSFSVVKSLILREKEKSIIGSYNEDIISLVLFLFNSEDHLSSSSSVKLPIEYFPRDFHGAPPESFVAKLSRIIGNLRSLQKMVLFWSTVVTEMRKFWLDGKPIPHVPFDENPDLNSCHLYQQLQVINCCIARKRRRESAIASLDSFIIQNNSIKSVPVSSNHEPLSSPIFARDKAGDLVLRVGADHQSENLTMLETDEPIYSPVTQEGPILTDEFIRESEEFILRTGSIGDGVSQLLSDMQAFKARIYLIYFIVFSPTISIKVSYSTT</sequence>
<name>A0A0K9PBP0_ZOSMR</name>
<gene>
    <name evidence="3" type="ORF">ZOSMA_314G00190</name>
</gene>
<evidence type="ECO:0000256" key="1">
    <source>
        <dbReference type="SAM" id="MobiDB-lite"/>
    </source>
</evidence>
<dbReference type="InterPro" id="IPR026147">
    <property type="entry name" value="Rab3GAP1_conserved"/>
</dbReference>
<keyword evidence="4" id="KW-1185">Reference proteome</keyword>
<feature type="domain" description="Rab3GAP catalytic subunit conserved" evidence="2">
    <location>
        <begin position="376"/>
        <end position="440"/>
    </location>
</feature>
<dbReference type="PANTHER" id="PTHR21422">
    <property type="entry name" value="RAB3 GTPASE-ACTIVATING PROTEIN CATALYTIC SUBUNIT"/>
    <property type="match status" value="1"/>
</dbReference>
<evidence type="ECO:0000313" key="3">
    <source>
        <dbReference type="EMBL" id="KMZ65647.1"/>
    </source>
</evidence>
<dbReference type="STRING" id="29655.A0A0K9PBP0"/>
<dbReference type="PANTHER" id="PTHR21422:SF10">
    <property type="entry name" value="RAB3 GTPASE-ACTIVATING PROTEIN CATALYTIC SUBUNIT"/>
    <property type="match status" value="1"/>
</dbReference>
<accession>A0A0K9PBP0</accession>
<feature type="compositionally biased region" description="Basic and acidic residues" evidence="1">
    <location>
        <begin position="22"/>
        <end position="58"/>
    </location>
</feature>
<dbReference type="OMA" id="MASAPFY"/>
<proteinExistence type="predicted"/>
<dbReference type="GO" id="GO:0005096">
    <property type="term" value="F:GTPase activator activity"/>
    <property type="evidence" value="ECO:0007669"/>
    <property type="project" value="InterPro"/>
</dbReference>
<dbReference type="AlphaFoldDB" id="A0A0K9PBP0"/>
<dbReference type="OrthoDB" id="5391403at2759"/>
<comment type="caution">
    <text evidence="3">The sequence shown here is derived from an EMBL/GenBank/DDBJ whole genome shotgun (WGS) entry which is preliminary data.</text>
</comment>
<dbReference type="Pfam" id="PF13890">
    <property type="entry name" value="Rab3-GTPase_cat"/>
    <property type="match status" value="1"/>
</dbReference>
<organism evidence="3 4">
    <name type="scientific">Zostera marina</name>
    <name type="common">Eelgrass</name>
    <dbReference type="NCBI Taxonomy" id="29655"/>
    <lineage>
        <taxon>Eukaryota</taxon>
        <taxon>Viridiplantae</taxon>
        <taxon>Streptophyta</taxon>
        <taxon>Embryophyta</taxon>
        <taxon>Tracheophyta</taxon>
        <taxon>Spermatophyta</taxon>
        <taxon>Magnoliopsida</taxon>
        <taxon>Liliopsida</taxon>
        <taxon>Zosteraceae</taxon>
        <taxon>Zostera</taxon>
    </lineage>
</organism>
<protein>
    <submittedName>
        <fullName evidence="3">Rab3 GTPase-activating protein catalytic subunit</fullName>
    </submittedName>
</protein>
<dbReference type="Proteomes" id="UP000036987">
    <property type="component" value="Unassembled WGS sequence"/>
</dbReference>
<evidence type="ECO:0000313" key="4">
    <source>
        <dbReference type="Proteomes" id="UP000036987"/>
    </source>
</evidence>
<evidence type="ECO:0000259" key="2">
    <source>
        <dbReference type="Pfam" id="PF13890"/>
    </source>
</evidence>
<feature type="region of interest" description="Disordered" evidence="1">
    <location>
        <begin position="1"/>
        <end position="70"/>
    </location>
</feature>
<reference evidence="4" key="1">
    <citation type="journal article" date="2016" name="Nature">
        <title>The genome of the seagrass Zostera marina reveals angiosperm adaptation to the sea.</title>
        <authorList>
            <person name="Olsen J.L."/>
            <person name="Rouze P."/>
            <person name="Verhelst B."/>
            <person name="Lin Y.-C."/>
            <person name="Bayer T."/>
            <person name="Collen J."/>
            <person name="Dattolo E."/>
            <person name="De Paoli E."/>
            <person name="Dittami S."/>
            <person name="Maumus F."/>
            <person name="Michel G."/>
            <person name="Kersting A."/>
            <person name="Lauritano C."/>
            <person name="Lohaus R."/>
            <person name="Toepel M."/>
            <person name="Tonon T."/>
            <person name="Vanneste K."/>
            <person name="Amirebrahimi M."/>
            <person name="Brakel J."/>
            <person name="Bostroem C."/>
            <person name="Chovatia M."/>
            <person name="Grimwood J."/>
            <person name="Jenkins J.W."/>
            <person name="Jueterbock A."/>
            <person name="Mraz A."/>
            <person name="Stam W.T."/>
            <person name="Tice H."/>
            <person name="Bornberg-Bauer E."/>
            <person name="Green P.J."/>
            <person name="Pearson G.A."/>
            <person name="Procaccini G."/>
            <person name="Duarte C.M."/>
            <person name="Schmutz J."/>
            <person name="Reusch T.B.H."/>
            <person name="Van de Peer Y."/>
        </authorList>
    </citation>
    <scope>NUCLEOTIDE SEQUENCE [LARGE SCALE GENOMIC DNA]</scope>
    <source>
        <strain evidence="4">cv. Finnish</strain>
    </source>
</reference>
<dbReference type="InterPro" id="IPR045700">
    <property type="entry name" value="Rab3GAP1"/>
</dbReference>